<keyword evidence="2" id="KW-1185">Reference proteome</keyword>
<dbReference type="Pfam" id="PF20343">
    <property type="entry name" value="DUF6638"/>
    <property type="match status" value="1"/>
</dbReference>
<organism evidence="1 2">
    <name type="scientific">Sinorhizobium garamanticum</name>
    <dbReference type="NCBI Taxonomy" id="680247"/>
    <lineage>
        <taxon>Bacteria</taxon>
        <taxon>Pseudomonadati</taxon>
        <taxon>Pseudomonadota</taxon>
        <taxon>Alphaproteobacteria</taxon>
        <taxon>Hyphomicrobiales</taxon>
        <taxon>Rhizobiaceae</taxon>
        <taxon>Sinorhizobium/Ensifer group</taxon>
        <taxon>Sinorhizobium</taxon>
    </lineage>
</organism>
<evidence type="ECO:0000313" key="1">
    <source>
        <dbReference type="EMBL" id="WEX86052.1"/>
    </source>
</evidence>
<accession>A0ABY8D7L1</accession>
<dbReference type="InterPro" id="IPR046578">
    <property type="entry name" value="DUF6638"/>
</dbReference>
<protein>
    <submittedName>
        <fullName evidence="1">Uncharacterized protein</fullName>
    </submittedName>
</protein>
<dbReference type="Proteomes" id="UP001229355">
    <property type="component" value="Chromosome 1"/>
</dbReference>
<gene>
    <name evidence="1" type="ORF">PZN02_002305</name>
</gene>
<name>A0ABY8D7L1_9HYPH</name>
<reference evidence="1 2" key="1">
    <citation type="submission" date="2023-03" db="EMBL/GenBank/DDBJ databases">
        <authorList>
            <person name="Kaur S."/>
            <person name="Espinosa-Saiz D."/>
            <person name="Velazquez E."/>
            <person name="Menendez E."/>
            <person name="diCenzo G.C."/>
        </authorList>
    </citation>
    <scope>NUCLEOTIDE SEQUENCE [LARGE SCALE GENOMIC DNA]</scope>
    <source>
        <strain evidence="1 2">LMG 24692</strain>
    </source>
</reference>
<proteinExistence type="predicted"/>
<dbReference type="RefSeq" id="WP_280658131.1">
    <property type="nucleotide sequence ID" value="NZ_CP120373.1"/>
</dbReference>
<dbReference type="EMBL" id="CP120373">
    <property type="protein sequence ID" value="WEX86052.1"/>
    <property type="molecule type" value="Genomic_DNA"/>
</dbReference>
<evidence type="ECO:0000313" key="2">
    <source>
        <dbReference type="Proteomes" id="UP001229355"/>
    </source>
</evidence>
<sequence length="429" mass="49284">MKRLLEAELIYGRLLDISEPHLIARYNKALEGLGLKPTALDHFSIDMTGFSPEIADELGDRDYLDPNRVNRRFIILTPAQADLPVVHTSFSNTAALMHEFFNANSRAINAVTIKDALYGEIEDSVSVVEDIDDLLSINEVRFRVLSAEDMLGKATELRELVDRLKKVPTAWADDAMLNRMVELAKMTGDIRQNVLVPNELVFRHEAFWANHFGGVYVFLDEKTTTVICDPSVPGFRRSRPWQVSYIAINDHARIYEFLARTNRLQLPQASWVQESGLFQHRADMIIRGLINDTDPTADLMNADRIWLQTWIHRNAALVSRDGTYPFLQEMARTIAATGTITMAEVPPEHRFLLVRAAPMHTDQWLVNRLISQLVPRDFVSRFVFDKQGFYDAYERYSEKFREYVVATLTSTYLKDKAAFRHKLYGLKEE</sequence>